<dbReference type="OrthoDB" id="212231at2157"/>
<evidence type="ECO:0000313" key="3">
    <source>
        <dbReference type="Proteomes" id="UP000011513"/>
    </source>
</evidence>
<evidence type="ECO:0000256" key="1">
    <source>
        <dbReference type="SAM" id="MobiDB-lite"/>
    </source>
</evidence>
<feature type="compositionally biased region" description="Low complexity" evidence="1">
    <location>
        <begin position="27"/>
        <end position="50"/>
    </location>
</feature>
<comment type="caution">
    <text evidence="2">The sequence shown here is derived from an EMBL/GenBank/DDBJ whole genome shotgun (WGS) entry which is preliminary data.</text>
</comment>
<dbReference type="RefSeq" id="WP_008387303.1">
    <property type="nucleotide sequence ID" value="NZ_AOIV01000027.1"/>
</dbReference>
<sequence>MDLTTEGRYRVLGRPRDPDELLLVELSADASTADAPTAGGEGPDGAAPPDESYDPTYVDATGYEGELAATVDSLAAGNVVDADLTWRDGDPRFEDVSVVAETTFTFADGVTGMFEAAKQAWMVAEAENEGMNGRVTRNTDGDPNGALYVFAKQSGARDLFEEFRDGVTPLEPLVRRVDVGEGSVDVPPESEQPREVFVLRPLDEPFLAVYIVFDRDGMLAKTVRDTYVRD</sequence>
<name>M0D394_HALPD</name>
<keyword evidence="3" id="KW-1185">Reference proteome</keyword>
<dbReference type="EMBL" id="AOIV01000027">
    <property type="protein sequence ID" value="ELZ29910.1"/>
    <property type="molecule type" value="Genomic_DNA"/>
</dbReference>
<gene>
    <name evidence="2" type="ORF">C474_12776</name>
</gene>
<reference evidence="2 3" key="1">
    <citation type="journal article" date="2014" name="PLoS Genet.">
        <title>Phylogenetically driven sequencing of extremely halophilic archaea reveals strategies for static and dynamic osmo-response.</title>
        <authorList>
            <person name="Becker E.A."/>
            <person name="Seitzer P.M."/>
            <person name="Tritt A."/>
            <person name="Larsen D."/>
            <person name="Krusor M."/>
            <person name="Yao A.I."/>
            <person name="Wu D."/>
            <person name="Madern D."/>
            <person name="Eisen J.A."/>
            <person name="Darling A.E."/>
            <person name="Facciotti M.T."/>
        </authorList>
    </citation>
    <scope>NUCLEOTIDE SEQUENCE [LARGE SCALE GENOMIC DNA]</scope>
    <source>
        <strain evidence="2 3">JCM 14848</strain>
    </source>
</reference>
<proteinExistence type="predicted"/>
<dbReference type="AlphaFoldDB" id="M0D394"/>
<protein>
    <submittedName>
        <fullName evidence="2">Uncharacterized protein</fullName>
    </submittedName>
</protein>
<dbReference type="Pfam" id="PF20368">
    <property type="entry name" value="DUF6663"/>
    <property type="match status" value="1"/>
</dbReference>
<evidence type="ECO:0000313" key="2">
    <source>
        <dbReference type="EMBL" id="ELZ29910.1"/>
    </source>
</evidence>
<dbReference type="eggNOG" id="arCOG06403">
    <property type="taxonomic scope" value="Archaea"/>
</dbReference>
<feature type="region of interest" description="Disordered" evidence="1">
    <location>
        <begin position="26"/>
        <end position="54"/>
    </location>
</feature>
<dbReference type="InterPro" id="IPR046604">
    <property type="entry name" value="DUF6663"/>
</dbReference>
<accession>M0D394</accession>
<dbReference type="Proteomes" id="UP000011513">
    <property type="component" value="Unassembled WGS sequence"/>
</dbReference>
<dbReference type="InParanoid" id="M0D394"/>
<organism evidence="2 3">
    <name type="scientific">Halogeometricum pallidum JCM 14848</name>
    <dbReference type="NCBI Taxonomy" id="1227487"/>
    <lineage>
        <taxon>Archaea</taxon>
        <taxon>Methanobacteriati</taxon>
        <taxon>Methanobacteriota</taxon>
        <taxon>Stenosarchaea group</taxon>
        <taxon>Halobacteria</taxon>
        <taxon>Halobacteriales</taxon>
        <taxon>Haloferacaceae</taxon>
        <taxon>Halogeometricum</taxon>
    </lineage>
</organism>